<dbReference type="EMBL" id="KK102104">
    <property type="protein sequence ID" value="KIY98668.1"/>
    <property type="molecule type" value="Genomic_DNA"/>
</dbReference>
<dbReference type="RefSeq" id="XP_013897688.1">
    <property type="nucleotide sequence ID" value="XM_014042234.1"/>
</dbReference>
<dbReference type="Proteomes" id="UP000054498">
    <property type="component" value="Unassembled WGS sequence"/>
</dbReference>
<feature type="non-terminal residue" evidence="1">
    <location>
        <position position="1"/>
    </location>
</feature>
<evidence type="ECO:0000313" key="2">
    <source>
        <dbReference type="Proteomes" id="UP000054498"/>
    </source>
</evidence>
<dbReference type="KEGG" id="mng:MNEG_9296"/>
<evidence type="ECO:0000313" key="1">
    <source>
        <dbReference type="EMBL" id="KIY98668.1"/>
    </source>
</evidence>
<sequence>AAAPAAAQALSSVIGGSSGPGSPVPVGTFLRHGARLVEDKAGARRQQGAPSGLAAGGVVAAASGAQAMAAAVVGPGQLCGVGAEAVGVGEADVLAALDPGSPAPEDVQGALQAAADFAWPGEE</sequence>
<proteinExistence type="predicted"/>
<gene>
    <name evidence="1" type="ORF">MNEG_9296</name>
</gene>
<accession>A0A0D2KT64</accession>
<dbReference type="AlphaFoldDB" id="A0A0D2KT64"/>
<keyword evidence="2" id="KW-1185">Reference proteome</keyword>
<protein>
    <submittedName>
        <fullName evidence="1">Uncharacterized protein</fullName>
    </submittedName>
</protein>
<organism evidence="1 2">
    <name type="scientific">Monoraphidium neglectum</name>
    <dbReference type="NCBI Taxonomy" id="145388"/>
    <lineage>
        <taxon>Eukaryota</taxon>
        <taxon>Viridiplantae</taxon>
        <taxon>Chlorophyta</taxon>
        <taxon>core chlorophytes</taxon>
        <taxon>Chlorophyceae</taxon>
        <taxon>CS clade</taxon>
        <taxon>Sphaeropleales</taxon>
        <taxon>Selenastraceae</taxon>
        <taxon>Monoraphidium</taxon>
    </lineage>
</organism>
<dbReference type="GeneID" id="25742171"/>
<name>A0A0D2KT64_9CHLO</name>
<reference evidence="1 2" key="1">
    <citation type="journal article" date="2013" name="BMC Genomics">
        <title>Reconstruction of the lipid metabolism for the microalga Monoraphidium neglectum from its genome sequence reveals characteristics suitable for biofuel production.</title>
        <authorList>
            <person name="Bogen C."/>
            <person name="Al-Dilaimi A."/>
            <person name="Albersmeier A."/>
            <person name="Wichmann J."/>
            <person name="Grundmann M."/>
            <person name="Rupp O."/>
            <person name="Lauersen K.J."/>
            <person name="Blifernez-Klassen O."/>
            <person name="Kalinowski J."/>
            <person name="Goesmann A."/>
            <person name="Mussgnug J.H."/>
            <person name="Kruse O."/>
        </authorList>
    </citation>
    <scope>NUCLEOTIDE SEQUENCE [LARGE SCALE GENOMIC DNA]</scope>
    <source>
        <strain evidence="1 2">SAG 48.87</strain>
    </source>
</reference>